<proteinExistence type="predicted"/>
<reference evidence="2" key="1">
    <citation type="journal article" date="2019" name="Int. J. Syst. Evol. Microbiol.">
        <title>The Global Catalogue of Microorganisms (GCM) 10K type strain sequencing project: providing services to taxonomists for standard genome sequencing and annotation.</title>
        <authorList>
            <consortium name="The Broad Institute Genomics Platform"/>
            <consortium name="The Broad Institute Genome Sequencing Center for Infectious Disease"/>
            <person name="Wu L."/>
            <person name="Ma J."/>
        </authorList>
    </citation>
    <scope>NUCLEOTIDE SEQUENCE [LARGE SCALE GENOMIC DNA]</scope>
    <source>
        <strain evidence="2">IBRC-M 10813</strain>
    </source>
</reference>
<comment type="caution">
    <text evidence="1">The sequence shown here is derived from an EMBL/GenBank/DDBJ whole genome shotgun (WGS) entry which is preliminary data.</text>
</comment>
<dbReference type="RefSeq" id="WP_380700961.1">
    <property type="nucleotide sequence ID" value="NZ_JBHSAP010000001.1"/>
</dbReference>
<protein>
    <submittedName>
        <fullName evidence="1">Uncharacterized protein</fullName>
    </submittedName>
</protein>
<dbReference type="Proteomes" id="UP001595843">
    <property type="component" value="Unassembled WGS sequence"/>
</dbReference>
<organism evidence="1 2">
    <name type="scientific">Salinithrix halophila</name>
    <dbReference type="NCBI Taxonomy" id="1485204"/>
    <lineage>
        <taxon>Bacteria</taxon>
        <taxon>Bacillati</taxon>
        <taxon>Bacillota</taxon>
        <taxon>Bacilli</taxon>
        <taxon>Bacillales</taxon>
        <taxon>Thermoactinomycetaceae</taxon>
        <taxon>Salinithrix</taxon>
    </lineage>
</organism>
<gene>
    <name evidence="1" type="ORF">ACFOUO_00155</name>
</gene>
<keyword evidence="2" id="KW-1185">Reference proteome</keyword>
<sequence length="107" mass="11988">MDNNERKTTFLKAAEGGQINVKGTTRGYGFDVAADATTGGMINIEGDFRATVSKLSEEQFEKMKIELEEFIESHLEAMKNEKNKINWSEKMVDFVIQFSAAVASKPF</sequence>
<evidence type="ECO:0000313" key="2">
    <source>
        <dbReference type="Proteomes" id="UP001595843"/>
    </source>
</evidence>
<dbReference type="EMBL" id="JBHSAP010000001">
    <property type="protein sequence ID" value="MFC4075236.1"/>
    <property type="molecule type" value="Genomic_DNA"/>
</dbReference>
<evidence type="ECO:0000313" key="1">
    <source>
        <dbReference type="EMBL" id="MFC4075236.1"/>
    </source>
</evidence>
<accession>A0ABV8JDE3</accession>
<name>A0ABV8JDE3_9BACL</name>